<keyword evidence="1" id="KW-0472">Membrane</keyword>
<gene>
    <name evidence="2" type="ORF">D5281_00485</name>
</gene>
<comment type="caution">
    <text evidence="2">The sequence shown here is derived from an EMBL/GenBank/DDBJ whole genome shotgun (WGS) entry which is preliminary data.</text>
</comment>
<protein>
    <submittedName>
        <fullName evidence="2">Uncharacterized protein</fullName>
    </submittedName>
</protein>
<dbReference type="AlphaFoldDB" id="A0A9X5GQE6"/>
<keyword evidence="3" id="KW-1185">Reference proteome</keyword>
<organism evidence="2 3">
    <name type="scientific">Parablautia muri</name>
    <dbReference type="NCBI Taxonomy" id="2320879"/>
    <lineage>
        <taxon>Bacteria</taxon>
        <taxon>Bacillati</taxon>
        <taxon>Bacillota</taxon>
        <taxon>Clostridia</taxon>
        <taxon>Lachnospirales</taxon>
        <taxon>Lachnospiraceae</taxon>
        <taxon>Parablautia</taxon>
    </lineage>
</organism>
<keyword evidence="1" id="KW-0812">Transmembrane</keyword>
<keyword evidence="1" id="KW-1133">Transmembrane helix</keyword>
<sequence>MKRKAVSAVIFILSLAVFLISGQLFWNMGVFVDEYNTTPSAVCGGEFWLLMDWARLLASGMLVLLSGMAFFRKK</sequence>
<dbReference type="Proteomes" id="UP001154420">
    <property type="component" value="Unassembled WGS sequence"/>
</dbReference>
<dbReference type="RefSeq" id="WP_160558201.1">
    <property type="nucleotide sequence ID" value="NZ_QZDT01000001.1"/>
</dbReference>
<name>A0A9X5GQE6_9FIRM</name>
<accession>A0A9X5GQE6</accession>
<evidence type="ECO:0000256" key="1">
    <source>
        <dbReference type="SAM" id="Phobius"/>
    </source>
</evidence>
<evidence type="ECO:0000313" key="3">
    <source>
        <dbReference type="Proteomes" id="UP001154420"/>
    </source>
</evidence>
<feature type="transmembrane region" description="Helical" evidence="1">
    <location>
        <begin position="7"/>
        <end position="26"/>
    </location>
</feature>
<reference evidence="2" key="1">
    <citation type="submission" date="2018-09" db="EMBL/GenBank/DDBJ databases">
        <title>Murine metabolic-syndrome-specific gut microbial biobank.</title>
        <authorList>
            <person name="Liu C."/>
        </authorList>
    </citation>
    <scope>NUCLEOTIDE SEQUENCE</scope>
    <source>
        <strain evidence="2">D42-62</strain>
    </source>
</reference>
<dbReference type="OrthoDB" id="1758063at2"/>
<feature type="transmembrane region" description="Helical" evidence="1">
    <location>
        <begin position="53"/>
        <end position="71"/>
    </location>
</feature>
<proteinExistence type="predicted"/>
<evidence type="ECO:0000313" key="2">
    <source>
        <dbReference type="EMBL" id="NBJ91104.1"/>
    </source>
</evidence>
<dbReference type="EMBL" id="QZDT01000001">
    <property type="protein sequence ID" value="NBJ91104.1"/>
    <property type="molecule type" value="Genomic_DNA"/>
</dbReference>